<dbReference type="Proteomes" id="UP000077927">
    <property type="component" value="Plasmid unnamed"/>
</dbReference>
<reference evidence="1 2" key="1">
    <citation type="submission" date="2015-09" db="EMBL/GenBank/DDBJ databases">
        <authorList>
            <person name="Xu Y."/>
            <person name="Nagy A."/>
            <person name="Liu N.T."/>
            <person name="Nou X."/>
        </authorList>
    </citation>
    <scope>NUCLEOTIDE SEQUENCE [LARGE SCALE GENOMIC DNA]</scope>
    <source>
        <strain evidence="1 2">FC1138</strain>
        <plasmid evidence="2">Plasmid</plasmid>
    </source>
</reference>
<keyword evidence="1" id="KW-0614">Plasmid</keyword>
<name>A0AAC9BMY1_9RALS</name>
<dbReference type="EMBL" id="CP012607">
    <property type="protein sequence ID" value="ANH77040.1"/>
    <property type="molecule type" value="Genomic_DNA"/>
</dbReference>
<dbReference type="AlphaFoldDB" id="A0AAC9BMY1"/>
<proteinExistence type="predicted"/>
<protein>
    <submittedName>
        <fullName evidence="1">Uncharacterized protein</fullName>
    </submittedName>
</protein>
<gene>
    <name evidence="1" type="ORF">ACS15_5881</name>
</gene>
<geneLocation type="plasmid" evidence="2"/>
<evidence type="ECO:0000313" key="1">
    <source>
        <dbReference type="EMBL" id="ANH77040.1"/>
    </source>
</evidence>
<accession>A0AAC9BMY1</accession>
<dbReference type="KEGG" id="rin:ACS15_5881"/>
<sequence>MRMHLVRGAGGGAHGSVPAAPALNRASRAPLSLPWPHLVATVRNIPFRSPAAR</sequence>
<evidence type="ECO:0000313" key="2">
    <source>
        <dbReference type="Proteomes" id="UP000077927"/>
    </source>
</evidence>
<organism evidence="1 2">
    <name type="scientific">Ralstonia insidiosa</name>
    <dbReference type="NCBI Taxonomy" id="190721"/>
    <lineage>
        <taxon>Bacteria</taxon>
        <taxon>Pseudomonadati</taxon>
        <taxon>Pseudomonadota</taxon>
        <taxon>Betaproteobacteria</taxon>
        <taxon>Burkholderiales</taxon>
        <taxon>Burkholderiaceae</taxon>
        <taxon>Ralstonia</taxon>
    </lineage>
</organism>